<dbReference type="Gene3D" id="3.90.180.10">
    <property type="entry name" value="Medium-chain alcohol dehydrogenases, catalytic domain"/>
    <property type="match status" value="1"/>
</dbReference>
<dbReference type="InterPro" id="IPR041694">
    <property type="entry name" value="ADH_N_2"/>
</dbReference>
<dbReference type="Pfam" id="PF00107">
    <property type="entry name" value="ADH_zinc_N"/>
    <property type="match status" value="1"/>
</dbReference>
<dbReference type="CDD" id="cd05288">
    <property type="entry name" value="PGDH"/>
    <property type="match status" value="1"/>
</dbReference>
<reference evidence="5" key="1">
    <citation type="journal article" date="2021" name="Nat. Commun.">
        <title>Genetic determinants of endophytism in the Arabidopsis root mycobiome.</title>
        <authorList>
            <person name="Mesny F."/>
            <person name="Miyauchi S."/>
            <person name="Thiergart T."/>
            <person name="Pickel B."/>
            <person name="Atanasova L."/>
            <person name="Karlsson M."/>
            <person name="Huettel B."/>
            <person name="Barry K.W."/>
            <person name="Haridas S."/>
            <person name="Chen C."/>
            <person name="Bauer D."/>
            <person name="Andreopoulos W."/>
            <person name="Pangilinan J."/>
            <person name="LaButti K."/>
            <person name="Riley R."/>
            <person name="Lipzen A."/>
            <person name="Clum A."/>
            <person name="Drula E."/>
            <person name="Henrissat B."/>
            <person name="Kohler A."/>
            <person name="Grigoriev I.V."/>
            <person name="Martin F.M."/>
            <person name="Hacquard S."/>
        </authorList>
    </citation>
    <scope>NUCLEOTIDE SEQUENCE</scope>
    <source>
        <strain evidence="5">MPI-CAGE-AT-0016</strain>
    </source>
</reference>
<evidence type="ECO:0000313" key="5">
    <source>
        <dbReference type="EMBL" id="KAH7361520.1"/>
    </source>
</evidence>
<keyword evidence="6" id="KW-1185">Reference proteome</keyword>
<accession>A0A8K0TDG9</accession>
<dbReference type="SUPFAM" id="SSF51735">
    <property type="entry name" value="NAD(P)-binding Rossmann-fold domains"/>
    <property type="match status" value="1"/>
</dbReference>
<evidence type="ECO:0000256" key="3">
    <source>
        <dbReference type="ARBA" id="ARBA00083301"/>
    </source>
</evidence>
<evidence type="ECO:0000313" key="6">
    <source>
        <dbReference type="Proteomes" id="UP000813385"/>
    </source>
</evidence>
<evidence type="ECO:0000256" key="1">
    <source>
        <dbReference type="ARBA" id="ARBA00023002"/>
    </source>
</evidence>
<dbReference type="PANTHER" id="PTHR43205">
    <property type="entry name" value="PROSTAGLANDIN REDUCTASE"/>
    <property type="match status" value="1"/>
</dbReference>
<dbReference type="Proteomes" id="UP000813385">
    <property type="component" value="Unassembled WGS sequence"/>
</dbReference>
<protein>
    <recommendedName>
        <fullName evidence="2">Dehydrogenase FUB6</fullName>
    </recommendedName>
    <alternativeName>
        <fullName evidence="3">Fusaric acid biosynthesis protein 6</fullName>
    </alternativeName>
</protein>
<organism evidence="5 6">
    <name type="scientific">Plectosphaerella cucumerina</name>
    <dbReference type="NCBI Taxonomy" id="40658"/>
    <lineage>
        <taxon>Eukaryota</taxon>
        <taxon>Fungi</taxon>
        <taxon>Dikarya</taxon>
        <taxon>Ascomycota</taxon>
        <taxon>Pezizomycotina</taxon>
        <taxon>Sordariomycetes</taxon>
        <taxon>Hypocreomycetidae</taxon>
        <taxon>Glomerellales</taxon>
        <taxon>Plectosphaerellaceae</taxon>
        <taxon>Plectosphaerella</taxon>
    </lineage>
</organism>
<dbReference type="GO" id="GO:0016628">
    <property type="term" value="F:oxidoreductase activity, acting on the CH-CH group of donors, NAD or NADP as acceptor"/>
    <property type="evidence" value="ECO:0007669"/>
    <property type="project" value="InterPro"/>
</dbReference>
<dbReference type="SUPFAM" id="SSF50129">
    <property type="entry name" value="GroES-like"/>
    <property type="match status" value="1"/>
</dbReference>
<dbReference type="InterPro" id="IPR011032">
    <property type="entry name" value="GroES-like_sf"/>
</dbReference>
<dbReference type="EMBL" id="JAGPXD010000003">
    <property type="protein sequence ID" value="KAH7361520.1"/>
    <property type="molecule type" value="Genomic_DNA"/>
</dbReference>
<evidence type="ECO:0000259" key="4">
    <source>
        <dbReference type="SMART" id="SM00829"/>
    </source>
</evidence>
<dbReference type="InterPro" id="IPR013149">
    <property type="entry name" value="ADH-like_C"/>
</dbReference>
<dbReference type="SMART" id="SM00829">
    <property type="entry name" value="PKS_ER"/>
    <property type="match status" value="1"/>
</dbReference>
<keyword evidence="1" id="KW-0560">Oxidoreductase</keyword>
<dbReference type="Gene3D" id="3.40.50.720">
    <property type="entry name" value="NAD(P)-binding Rossmann-like Domain"/>
    <property type="match status" value="1"/>
</dbReference>
<dbReference type="InterPro" id="IPR045010">
    <property type="entry name" value="MDR_fam"/>
</dbReference>
<dbReference type="OrthoDB" id="809632at2759"/>
<dbReference type="Pfam" id="PF16884">
    <property type="entry name" value="ADH_N_2"/>
    <property type="match status" value="1"/>
</dbReference>
<dbReference type="InterPro" id="IPR036291">
    <property type="entry name" value="NAD(P)-bd_dom_sf"/>
</dbReference>
<gene>
    <name evidence="5" type="ORF">B0T11DRAFT_279102</name>
</gene>
<name>A0A8K0TDG9_9PEZI</name>
<feature type="domain" description="Enoyl reductase (ER)" evidence="4">
    <location>
        <begin position="21"/>
        <end position="337"/>
    </location>
</feature>
<dbReference type="AlphaFoldDB" id="A0A8K0TDG9"/>
<dbReference type="PANTHER" id="PTHR43205:SF42">
    <property type="entry name" value="ALCOHOL DEHYDROGENASE, ZINC-CONTAINING (AFU_ORTHOLOGUE AFUA_7G04530)"/>
    <property type="match status" value="1"/>
</dbReference>
<dbReference type="InterPro" id="IPR020843">
    <property type="entry name" value="ER"/>
</dbReference>
<evidence type="ECO:0000256" key="2">
    <source>
        <dbReference type="ARBA" id="ARBA00069006"/>
    </source>
</evidence>
<sequence>MAGQNHQVVLAERPTAEIVPGKTFRVETSPIPTEADLKDGEILVENLYLSLDPAMRGWLNDTRSYLPPVQIGEKMRGLNVSRVVASKSPKVKAGDVIPTQSGWVEYAVLPDKAIEPASSYPAVSHPADYLSAIGGTALTAYFGMLRIGEPKAGDTVVVSGAAGATGSVAGQIAKLKGARVVGIAGSDDKCRWLTEELGFDVAVNYKSPDFKAQFKAATPNYIDVYFDNVGGDILDAALARAKEHARFVICGGISQYNSANPQGPKNFSSVITMRIRMQGFIVLDYVREFAAARKELAAWVAEGKIKNKHTIIRGGLEAAEGALVGLYKGINTGKLLVEIKPAQDSRL</sequence>
<proteinExistence type="predicted"/>
<dbReference type="FunFam" id="3.40.50.720:FF:000121">
    <property type="entry name" value="Prostaglandin reductase 2"/>
    <property type="match status" value="1"/>
</dbReference>
<comment type="caution">
    <text evidence="5">The sequence shown here is derived from an EMBL/GenBank/DDBJ whole genome shotgun (WGS) entry which is preliminary data.</text>
</comment>